<evidence type="ECO:0000313" key="7">
    <source>
        <dbReference type="Proteomes" id="UP000257080"/>
    </source>
</evidence>
<dbReference type="InterPro" id="IPR050107">
    <property type="entry name" value="ABC_carbohydrate_import_ATPase"/>
</dbReference>
<sequence>MPVHGLPLTLSSVSARSAAGTGIRSVSVEVSAGAVHGILGENLSGASEVLAVIGGYLPVDGGTLTVGGVEQHFAAHEAAEALGVRVVRGEPAIVPHLSVAENIYLGREGAVRGFIRFGRLNANAAELLTRFGLGAVTNPAAPASTLSRAERWIVELLRCLVAERTVVLLDEPFTGLDARGLDLVAAGIGRLAAEGVTVVVASHRIDTLRRVASEVTVMSRGLAVETVSTGSAPAARRLSATSRLIELMTANIVVTPRPTHESIAPGDVVLELVDFTAHHPVDTARAVVENVSLTARRGEIVGLAGLEGSGVSDLALSLFGRSFSSKVTGELRVNGHPLVASTPQESVAGGIGLSTAANLKYDLNLLGGIPSRISSSMLARFARLGLVDRDRDYKTAAPAFGLGGISALVGGGRRGSAGGGIDGSDFGGPGAGGTWTTDARRHLDALTAWLDLPLERRPVVVVLDHPTARLDTASLQVVRDLIVELAAGGTAVLFASDDLDELLVMTNRVYTFVAGRVTADLDTRAASPETLLAHMIGPA</sequence>
<dbReference type="PANTHER" id="PTHR43790:SF9">
    <property type="entry name" value="GALACTOFURANOSE TRANSPORTER ATP-BINDING PROTEIN YTFR"/>
    <property type="match status" value="1"/>
</dbReference>
<dbReference type="RefSeq" id="WP_116417182.1">
    <property type="nucleotide sequence ID" value="NZ_NBXC01000002.1"/>
</dbReference>
<dbReference type="Pfam" id="PF00005">
    <property type="entry name" value="ABC_tran"/>
    <property type="match status" value="1"/>
</dbReference>
<evidence type="ECO:0000259" key="5">
    <source>
        <dbReference type="PROSITE" id="PS50893"/>
    </source>
</evidence>
<feature type="domain" description="ABC transporter" evidence="5">
    <location>
        <begin position="8"/>
        <end position="245"/>
    </location>
</feature>
<evidence type="ECO:0000313" key="6">
    <source>
        <dbReference type="EMBL" id="RFA29667.1"/>
    </source>
</evidence>
<dbReference type="Proteomes" id="UP000257080">
    <property type="component" value="Unassembled WGS sequence"/>
</dbReference>
<dbReference type="GO" id="GO:0016887">
    <property type="term" value="F:ATP hydrolysis activity"/>
    <property type="evidence" value="ECO:0007669"/>
    <property type="project" value="InterPro"/>
</dbReference>
<dbReference type="PANTHER" id="PTHR43790">
    <property type="entry name" value="CARBOHYDRATE TRANSPORT ATP-BINDING PROTEIN MG119-RELATED"/>
    <property type="match status" value="1"/>
</dbReference>
<dbReference type="PROSITE" id="PS50893">
    <property type="entry name" value="ABC_TRANSPORTER_2"/>
    <property type="match status" value="2"/>
</dbReference>
<dbReference type="SUPFAM" id="SSF52540">
    <property type="entry name" value="P-loop containing nucleoside triphosphate hydrolases"/>
    <property type="match status" value="2"/>
</dbReference>
<evidence type="ECO:0000256" key="4">
    <source>
        <dbReference type="ARBA" id="ARBA00022840"/>
    </source>
</evidence>
<dbReference type="InterPro" id="IPR027417">
    <property type="entry name" value="P-loop_NTPase"/>
</dbReference>
<name>A0A3E0WGJ5_9MICO</name>
<feature type="domain" description="ABC transporter" evidence="5">
    <location>
        <begin position="270"/>
        <end position="539"/>
    </location>
</feature>
<dbReference type="GO" id="GO:0005524">
    <property type="term" value="F:ATP binding"/>
    <property type="evidence" value="ECO:0007669"/>
    <property type="project" value="UniProtKB-KW"/>
</dbReference>
<evidence type="ECO:0000256" key="1">
    <source>
        <dbReference type="ARBA" id="ARBA00022448"/>
    </source>
</evidence>
<gene>
    <name evidence="6" type="ORF">B7R25_01460</name>
</gene>
<dbReference type="AlphaFoldDB" id="A0A3E0WGJ5"/>
<keyword evidence="2" id="KW-0677">Repeat</keyword>
<dbReference type="EMBL" id="NBXE01000002">
    <property type="protein sequence ID" value="RFA29667.1"/>
    <property type="molecule type" value="Genomic_DNA"/>
</dbReference>
<evidence type="ECO:0000256" key="2">
    <source>
        <dbReference type="ARBA" id="ARBA00022737"/>
    </source>
</evidence>
<dbReference type="InterPro" id="IPR003439">
    <property type="entry name" value="ABC_transporter-like_ATP-bd"/>
</dbReference>
<protein>
    <recommendedName>
        <fullName evidence="5">ABC transporter domain-containing protein</fullName>
    </recommendedName>
</protein>
<reference evidence="6 7" key="1">
    <citation type="submission" date="2017-04" db="EMBL/GenBank/DDBJ databases">
        <title>Comparative genome analysis of Subtercola boreus.</title>
        <authorList>
            <person name="Cho Y.-J."/>
            <person name="Cho A."/>
            <person name="Kim O.-S."/>
            <person name="Lee J.-I."/>
        </authorList>
    </citation>
    <scope>NUCLEOTIDE SEQUENCE [LARGE SCALE GENOMIC DNA]</scope>
    <source>
        <strain evidence="6 7">P28004</strain>
    </source>
</reference>
<keyword evidence="3" id="KW-0547">Nucleotide-binding</keyword>
<keyword evidence="4" id="KW-0067">ATP-binding</keyword>
<proteinExistence type="predicted"/>
<comment type="caution">
    <text evidence="6">The sequence shown here is derived from an EMBL/GenBank/DDBJ whole genome shotgun (WGS) entry which is preliminary data.</text>
</comment>
<evidence type="ECO:0000256" key="3">
    <source>
        <dbReference type="ARBA" id="ARBA00022741"/>
    </source>
</evidence>
<organism evidence="6 7">
    <name type="scientific">Subtercola boreus</name>
    <dbReference type="NCBI Taxonomy" id="120213"/>
    <lineage>
        <taxon>Bacteria</taxon>
        <taxon>Bacillati</taxon>
        <taxon>Actinomycetota</taxon>
        <taxon>Actinomycetes</taxon>
        <taxon>Micrococcales</taxon>
        <taxon>Microbacteriaceae</taxon>
        <taxon>Subtercola</taxon>
    </lineage>
</organism>
<dbReference type="OrthoDB" id="5113844at2"/>
<keyword evidence="1" id="KW-0813">Transport</keyword>
<dbReference type="Gene3D" id="3.40.50.300">
    <property type="entry name" value="P-loop containing nucleotide triphosphate hydrolases"/>
    <property type="match status" value="3"/>
</dbReference>
<accession>A0A3E0WGJ5</accession>